<feature type="region of interest" description="Disordered" evidence="1">
    <location>
        <begin position="1"/>
        <end position="221"/>
    </location>
</feature>
<evidence type="ECO:0000313" key="2">
    <source>
        <dbReference type="EMBL" id="KAL1410509.1"/>
    </source>
</evidence>
<dbReference type="GeneID" id="95985565"/>
<evidence type="ECO:0000313" key="3">
    <source>
        <dbReference type="Proteomes" id="UP001565368"/>
    </source>
</evidence>
<feature type="compositionally biased region" description="Pro residues" evidence="1">
    <location>
        <begin position="70"/>
        <end position="83"/>
    </location>
</feature>
<name>A0ABR3Q703_9TREE</name>
<keyword evidence="3" id="KW-1185">Reference proteome</keyword>
<dbReference type="EMBL" id="JBBXJM010000003">
    <property type="protein sequence ID" value="KAL1410509.1"/>
    <property type="molecule type" value="Genomic_DNA"/>
</dbReference>
<feature type="compositionally biased region" description="Low complexity" evidence="1">
    <location>
        <begin position="84"/>
        <end position="96"/>
    </location>
</feature>
<feature type="compositionally biased region" description="Low complexity" evidence="1">
    <location>
        <begin position="162"/>
        <end position="181"/>
    </location>
</feature>
<accession>A0ABR3Q703</accession>
<organism evidence="2 3">
    <name type="scientific">Vanrija albida</name>
    <dbReference type="NCBI Taxonomy" id="181172"/>
    <lineage>
        <taxon>Eukaryota</taxon>
        <taxon>Fungi</taxon>
        <taxon>Dikarya</taxon>
        <taxon>Basidiomycota</taxon>
        <taxon>Agaricomycotina</taxon>
        <taxon>Tremellomycetes</taxon>
        <taxon>Trichosporonales</taxon>
        <taxon>Trichosporonaceae</taxon>
        <taxon>Vanrija</taxon>
    </lineage>
</organism>
<dbReference type="RefSeq" id="XP_069210453.1">
    <property type="nucleotide sequence ID" value="XM_069353035.1"/>
</dbReference>
<proteinExistence type="predicted"/>
<comment type="caution">
    <text evidence="2">The sequence shown here is derived from an EMBL/GenBank/DDBJ whole genome shotgun (WGS) entry which is preliminary data.</text>
</comment>
<evidence type="ECO:0000256" key="1">
    <source>
        <dbReference type="SAM" id="MobiDB-lite"/>
    </source>
</evidence>
<protein>
    <recommendedName>
        <fullName evidence="4">Integral membrane protein</fullName>
    </recommendedName>
</protein>
<feature type="compositionally biased region" description="Low complexity" evidence="1">
    <location>
        <begin position="135"/>
        <end position="148"/>
    </location>
</feature>
<evidence type="ECO:0008006" key="4">
    <source>
        <dbReference type="Google" id="ProtNLM"/>
    </source>
</evidence>
<feature type="compositionally biased region" description="Pro residues" evidence="1">
    <location>
        <begin position="25"/>
        <end position="45"/>
    </location>
</feature>
<feature type="compositionally biased region" description="Pro residues" evidence="1">
    <location>
        <begin position="111"/>
        <end position="134"/>
    </location>
</feature>
<gene>
    <name evidence="2" type="ORF">Q8F55_004522</name>
</gene>
<feature type="compositionally biased region" description="Pro residues" evidence="1">
    <location>
        <begin position="149"/>
        <end position="161"/>
    </location>
</feature>
<sequence>MSYPPQQGDYHPQGGHPPAGSYSHLPPPPPGAYAHLPPPPPPPPQQQWSGYAPPPPPNTHAVPTAFVEPPRLPPVYGAPPPPEDMYAAAMAASASPPHVPGVPYRHGELRGPPPASAPEPPRTGAARPPPPVPTGRPVVYAPPSSAARSPPPLPPVPPPTPRSVTSPSPASPPQTAGTSPAVNTITSQLGGVRLGSSHPPLDVEDPLKPLPRLRESGPPAEVLFDCPQQRTVDYPTWWYHLTSASSATLMCTYCHEQQVARSPLVTAFQKVHRPSGACVFHSTRVAKVLLPTARTNGDPTPLTEFFTKRNKVPNCGEAQTRWYTPSGSGDLFACEACFEDTVAASPWRAMFSLASPPSSPPTCAFSSLFAERSYLKLQRVPRGWEQWLQGARTRAQLPPCDGKGVQYTARKWYTTRQPIHGWVACETCWHDFVAYSRFHGEFVPNSANNGAPGEWVCDMSAIQLKMAYSTVYHHSDFSVWWSAASNILAIDQAAANGSKTPWFGLRTGSDFACCARCHAGIMSPLGLTPFLVQRQVPDGATPMCDMCVGPRFAIMSPRLLEALETGVWAAFAGPAAHYATVPLCPRRSALENAEWWGFPEHDLAVCSDCWMSFGVHTPLAARVTAKGVRRYGATICSLYSPRMRQKWLEAGTSTAPNALAELLAFAKARAAIWARTMPRWDALLALQKQKVAQAAQSATLAVLYNGMNNVVSASSAYGTGYLHGGGSLGWHDTVMGAQAQGFNQDMDAQNAAVAAPGTWGEMAQLEMQWTKVE</sequence>
<reference evidence="2 3" key="1">
    <citation type="submission" date="2023-08" db="EMBL/GenBank/DDBJ databases">
        <title>Annotated Genome Sequence of Vanrija albida AlHP1.</title>
        <authorList>
            <person name="Herzog R."/>
        </authorList>
    </citation>
    <scope>NUCLEOTIDE SEQUENCE [LARGE SCALE GENOMIC DNA]</scope>
    <source>
        <strain evidence="2 3">AlHP1</strain>
    </source>
</reference>
<dbReference type="Proteomes" id="UP001565368">
    <property type="component" value="Unassembled WGS sequence"/>
</dbReference>